<comment type="caution">
    <text evidence="3">The sequence shown here is derived from an EMBL/GenBank/DDBJ whole genome shotgun (WGS) entry which is preliminary data.</text>
</comment>
<dbReference type="EMBL" id="VBUT01000006">
    <property type="protein sequence ID" value="TLF76566.1"/>
    <property type="molecule type" value="Genomic_DNA"/>
</dbReference>
<evidence type="ECO:0000313" key="3">
    <source>
        <dbReference type="EMBL" id="TLF76566.1"/>
    </source>
</evidence>
<dbReference type="PANTHER" id="PTHR46797">
    <property type="entry name" value="HTH-TYPE TRANSCRIPTIONAL REGULATOR"/>
    <property type="match status" value="1"/>
</dbReference>
<dbReference type="InterPro" id="IPR010982">
    <property type="entry name" value="Lambda_DNA-bd_dom_sf"/>
</dbReference>
<organism evidence="3 4">
    <name type="scientific">Nocardia cyriacigeorgica</name>
    <dbReference type="NCBI Taxonomy" id="135487"/>
    <lineage>
        <taxon>Bacteria</taxon>
        <taxon>Bacillati</taxon>
        <taxon>Actinomycetota</taxon>
        <taxon>Actinomycetes</taxon>
        <taxon>Mycobacteriales</taxon>
        <taxon>Nocardiaceae</taxon>
        <taxon>Nocardia</taxon>
    </lineage>
</organism>
<dbReference type="Proteomes" id="UP000306378">
    <property type="component" value="Unassembled WGS sequence"/>
</dbReference>
<dbReference type="GO" id="GO:0003677">
    <property type="term" value="F:DNA binding"/>
    <property type="evidence" value="ECO:0007669"/>
    <property type="project" value="UniProtKB-KW"/>
</dbReference>
<dbReference type="PROSITE" id="PS50943">
    <property type="entry name" value="HTH_CROC1"/>
    <property type="match status" value="1"/>
</dbReference>
<feature type="domain" description="HTH cro/C1-type" evidence="2">
    <location>
        <begin position="39"/>
        <end position="93"/>
    </location>
</feature>
<evidence type="ECO:0000256" key="1">
    <source>
        <dbReference type="ARBA" id="ARBA00023125"/>
    </source>
</evidence>
<name>A0A5R8NLM9_9NOCA</name>
<dbReference type="SUPFAM" id="SSF47413">
    <property type="entry name" value="lambda repressor-like DNA-binding domains"/>
    <property type="match status" value="1"/>
</dbReference>
<protein>
    <submittedName>
        <fullName evidence="3">Helix-turn-helix transcriptional regulator</fullName>
    </submittedName>
</protein>
<dbReference type="AlphaFoldDB" id="A0A5R8NLM9"/>
<reference evidence="3 4" key="1">
    <citation type="submission" date="2019-05" db="EMBL/GenBank/DDBJ databases">
        <title>Genomes sequences of two Nocardia cyriacigeorgica environmental isolates, type strains Nocardia asteroides ATCC 19247 and Nocardia cyriacigeorgica DSM 44484.</title>
        <authorList>
            <person name="Vautrin F."/>
            <person name="Bergeron E."/>
            <person name="Dubost A."/>
            <person name="Abrouk D."/>
            <person name="Rodriguez Nava V."/>
            <person name="Pujic P."/>
        </authorList>
    </citation>
    <scope>NUCLEOTIDE SEQUENCE [LARGE SCALE GENOMIC DNA]</scope>
    <source>
        <strain evidence="3 4">EML 446</strain>
    </source>
</reference>
<dbReference type="PANTHER" id="PTHR46797:SF1">
    <property type="entry name" value="METHYLPHOSPHONATE SYNTHASE"/>
    <property type="match status" value="1"/>
</dbReference>
<keyword evidence="1" id="KW-0238">DNA-binding</keyword>
<dbReference type="CDD" id="cd00093">
    <property type="entry name" value="HTH_XRE"/>
    <property type="match status" value="1"/>
</dbReference>
<dbReference type="InterPro" id="IPR050807">
    <property type="entry name" value="TransReg_Diox_bact_type"/>
</dbReference>
<proteinExistence type="predicted"/>
<dbReference type="GO" id="GO:0005829">
    <property type="term" value="C:cytosol"/>
    <property type="evidence" value="ECO:0007669"/>
    <property type="project" value="TreeGrafter"/>
</dbReference>
<evidence type="ECO:0000313" key="4">
    <source>
        <dbReference type="Proteomes" id="UP000306378"/>
    </source>
</evidence>
<evidence type="ECO:0000259" key="2">
    <source>
        <dbReference type="PROSITE" id="PS50943"/>
    </source>
</evidence>
<sequence>MSNGQHVRVDAGRDIERHGKTVLAGYEAEKRAVELGRAIRERREDLGLSQTELARRAGTSQAAISRLEAGEHVPTLNLLDRLAAALDATVDISFTSAA</sequence>
<dbReference type="Gene3D" id="1.10.260.40">
    <property type="entry name" value="lambda repressor-like DNA-binding domains"/>
    <property type="match status" value="1"/>
</dbReference>
<dbReference type="Pfam" id="PF01381">
    <property type="entry name" value="HTH_3"/>
    <property type="match status" value="1"/>
</dbReference>
<dbReference type="GO" id="GO:0003700">
    <property type="term" value="F:DNA-binding transcription factor activity"/>
    <property type="evidence" value="ECO:0007669"/>
    <property type="project" value="TreeGrafter"/>
</dbReference>
<gene>
    <name evidence="3" type="ORF">FEK34_16750</name>
</gene>
<dbReference type="SMART" id="SM00530">
    <property type="entry name" value="HTH_XRE"/>
    <property type="match status" value="1"/>
</dbReference>
<dbReference type="InterPro" id="IPR001387">
    <property type="entry name" value="Cro/C1-type_HTH"/>
</dbReference>
<accession>A0A5R8NLM9</accession>